<evidence type="ECO:0000259" key="9">
    <source>
        <dbReference type="PROSITE" id="PS50157"/>
    </source>
</evidence>
<name>A0AAD7GHD8_MYCRO</name>
<dbReference type="EMBL" id="JARKIE010000040">
    <property type="protein sequence ID" value="KAJ7694834.1"/>
    <property type="molecule type" value="Genomic_DNA"/>
</dbReference>
<feature type="domain" description="C2H2-type" evidence="9">
    <location>
        <begin position="11"/>
        <end position="38"/>
    </location>
</feature>
<dbReference type="Gene3D" id="3.30.160.60">
    <property type="entry name" value="Classic Zinc Finger"/>
    <property type="match status" value="1"/>
</dbReference>
<proteinExistence type="predicted"/>
<keyword evidence="4" id="KW-0862">Zinc</keyword>
<dbReference type="AlphaFoldDB" id="A0AAD7GHD8"/>
<organism evidence="10 11">
    <name type="scientific">Mycena rosella</name>
    <name type="common">Pink bonnet</name>
    <name type="synonym">Agaricus rosellus</name>
    <dbReference type="NCBI Taxonomy" id="1033263"/>
    <lineage>
        <taxon>Eukaryota</taxon>
        <taxon>Fungi</taxon>
        <taxon>Dikarya</taxon>
        <taxon>Basidiomycota</taxon>
        <taxon>Agaricomycotina</taxon>
        <taxon>Agaricomycetes</taxon>
        <taxon>Agaricomycetidae</taxon>
        <taxon>Agaricales</taxon>
        <taxon>Marasmiineae</taxon>
        <taxon>Mycenaceae</taxon>
        <taxon>Mycena</taxon>
    </lineage>
</organism>
<dbReference type="Pfam" id="PF00096">
    <property type="entry name" value="zf-C2H2"/>
    <property type="match status" value="1"/>
</dbReference>
<protein>
    <recommendedName>
        <fullName evidence="9">C2H2-type domain-containing protein</fullName>
    </recommendedName>
</protein>
<dbReference type="PANTHER" id="PTHR46179:SF13">
    <property type="entry name" value="C2H2-TYPE DOMAIN-CONTAINING PROTEIN"/>
    <property type="match status" value="1"/>
</dbReference>
<dbReference type="GO" id="GO:0005634">
    <property type="term" value="C:nucleus"/>
    <property type="evidence" value="ECO:0007669"/>
    <property type="project" value="UniProtKB-SubCell"/>
</dbReference>
<evidence type="ECO:0000256" key="5">
    <source>
        <dbReference type="ARBA" id="ARBA00023015"/>
    </source>
</evidence>
<evidence type="ECO:0000313" key="10">
    <source>
        <dbReference type="EMBL" id="KAJ7694834.1"/>
    </source>
</evidence>
<keyword evidence="5" id="KW-0805">Transcription regulation</keyword>
<dbReference type="PROSITE" id="PS00028">
    <property type="entry name" value="ZINC_FINGER_C2H2_1"/>
    <property type="match status" value="1"/>
</dbReference>
<keyword evidence="3 8" id="KW-0863">Zinc-finger</keyword>
<dbReference type="PANTHER" id="PTHR46179">
    <property type="entry name" value="ZINC FINGER PROTEIN"/>
    <property type="match status" value="1"/>
</dbReference>
<dbReference type="InterPro" id="IPR013087">
    <property type="entry name" value="Znf_C2H2_type"/>
</dbReference>
<evidence type="ECO:0000256" key="1">
    <source>
        <dbReference type="ARBA" id="ARBA00004123"/>
    </source>
</evidence>
<gene>
    <name evidence="10" type="ORF">B0H17DRAFT_1198990</name>
</gene>
<evidence type="ECO:0000256" key="3">
    <source>
        <dbReference type="ARBA" id="ARBA00022771"/>
    </source>
</evidence>
<dbReference type="Proteomes" id="UP001221757">
    <property type="component" value="Unassembled WGS sequence"/>
</dbReference>
<accession>A0AAD7GHD8</accession>
<comment type="subcellular location">
    <subcellularLocation>
        <location evidence="1">Nucleus</location>
    </subcellularLocation>
</comment>
<keyword evidence="7" id="KW-0539">Nucleus</keyword>
<reference evidence="10" key="1">
    <citation type="submission" date="2023-03" db="EMBL/GenBank/DDBJ databases">
        <title>Massive genome expansion in bonnet fungi (Mycena s.s.) driven by repeated elements and novel gene families across ecological guilds.</title>
        <authorList>
            <consortium name="Lawrence Berkeley National Laboratory"/>
            <person name="Harder C.B."/>
            <person name="Miyauchi S."/>
            <person name="Viragh M."/>
            <person name="Kuo A."/>
            <person name="Thoen E."/>
            <person name="Andreopoulos B."/>
            <person name="Lu D."/>
            <person name="Skrede I."/>
            <person name="Drula E."/>
            <person name="Henrissat B."/>
            <person name="Morin E."/>
            <person name="Kohler A."/>
            <person name="Barry K."/>
            <person name="LaButti K."/>
            <person name="Morin E."/>
            <person name="Salamov A."/>
            <person name="Lipzen A."/>
            <person name="Mereny Z."/>
            <person name="Hegedus B."/>
            <person name="Baldrian P."/>
            <person name="Stursova M."/>
            <person name="Weitz H."/>
            <person name="Taylor A."/>
            <person name="Grigoriev I.V."/>
            <person name="Nagy L.G."/>
            <person name="Martin F."/>
            <person name="Kauserud H."/>
        </authorList>
    </citation>
    <scope>NUCLEOTIDE SEQUENCE</scope>
    <source>
        <strain evidence="10">CBHHK067</strain>
    </source>
</reference>
<dbReference type="PROSITE" id="PS50157">
    <property type="entry name" value="ZINC_FINGER_C2H2_2"/>
    <property type="match status" value="2"/>
</dbReference>
<feature type="domain" description="C2H2-type" evidence="9">
    <location>
        <begin position="72"/>
        <end position="102"/>
    </location>
</feature>
<evidence type="ECO:0000256" key="8">
    <source>
        <dbReference type="PROSITE-ProRule" id="PRU00042"/>
    </source>
</evidence>
<keyword evidence="6" id="KW-0804">Transcription</keyword>
<evidence type="ECO:0000256" key="7">
    <source>
        <dbReference type="ARBA" id="ARBA00023242"/>
    </source>
</evidence>
<comment type="caution">
    <text evidence="10">The sequence shown here is derived from an EMBL/GenBank/DDBJ whole genome shotgun (WGS) entry which is preliminary data.</text>
</comment>
<dbReference type="GO" id="GO:0008270">
    <property type="term" value="F:zinc ion binding"/>
    <property type="evidence" value="ECO:0007669"/>
    <property type="project" value="UniProtKB-KW"/>
</dbReference>
<keyword evidence="11" id="KW-1185">Reference proteome</keyword>
<evidence type="ECO:0000256" key="6">
    <source>
        <dbReference type="ARBA" id="ARBA00023163"/>
    </source>
</evidence>
<dbReference type="InterPro" id="IPR051061">
    <property type="entry name" value="Zinc_finger_trans_reg"/>
</dbReference>
<evidence type="ECO:0000256" key="4">
    <source>
        <dbReference type="ARBA" id="ARBA00022833"/>
    </source>
</evidence>
<evidence type="ECO:0000256" key="2">
    <source>
        <dbReference type="ARBA" id="ARBA00022723"/>
    </source>
</evidence>
<keyword evidence="2" id="KW-0479">Metal-binding</keyword>
<dbReference type="SMART" id="SM00355">
    <property type="entry name" value="ZnF_C2H2"/>
    <property type="match status" value="3"/>
</dbReference>
<dbReference type="GO" id="GO:0006357">
    <property type="term" value="P:regulation of transcription by RNA polymerase II"/>
    <property type="evidence" value="ECO:0007669"/>
    <property type="project" value="TreeGrafter"/>
</dbReference>
<sequence>MPHIPSVPTPVACPSCEKSFKTPTALKIHSHVHAPERESLKHRCPVEGCTFKVFQLKRMEAHIESTHSDRPFKCVIPDCGFLTVNSGQLRRHYRDRHHLEPRGRMHDSQQRSSDPMTIPTLSVSEPPTSSILPIHSVEPTCSTSSVCLSSDLNTNRTEYYPAAVYYSPSPPPPTSPPLVGADLHPAVPALNPACEVSPLALPCPPAGPHIDHCFFPPSYCAAPPACSADSDSSTATWASWRDDCDIAEDVIAVATGERPLSERMLARGTEYLPVPADIGLVDKRLLWA</sequence>
<evidence type="ECO:0000313" key="11">
    <source>
        <dbReference type="Proteomes" id="UP001221757"/>
    </source>
</evidence>